<dbReference type="InterPro" id="IPR020456">
    <property type="entry name" value="Acylphosphatase"/>
</dbReference>
<comment type="catalytic activity">
    <reaction evidence="4 5 6">
        <text>an acyl phosphate + H2O = a carboxylate + phosphate + H(+)</text>
        <dbReference type="Rhea" id="RHEA:14965"/>
        <dbReference type="ChEBI" id="CHEBI:15377"/>
        <dbReference type="ChEBI" id="CHEBI:15378"/>
        <dbReference type="ChEBI" id="CHEBI:29067"/>
        <dbReference type="ChEBI" id="CHEBI:43474"/>
        <dbReference type="ChEBI" id="CHEBI:59918"/>
        <dbReference type="EC" id="3.6.1.7"/>
    </reaction>
</comment>
<dbReference type="AlphaFoldDB" id="A0A383VSR5"/>
<gene>
    <name evidence="9" type="ORF">BQ4739_LOCUS8590</name>
</gene>
<dbReference type="InterPro" id="IPR036046">
    <property type="entry name" value="Acylphosphatase-like_dom_sf"/>
</dbReference>
<dbReference type="PANTHER" id="PTHR10029">
    <property type="entry name" value="ACYLPHOSPHATASE"/>
    <property type="match status" value="1"/>
</dbReference>
<sequence>MGSLGAFHFEVSGRVQGVYFRKFTVQKASALKLVGWVANTLRGTVVGECQGPEQQLQEMKQWLCTEGSPYSHIEDCKISNERQLQQLEFEVFERLKNVP</sequence>
<dbReference type="Pfam" id="PF00708">
    <property type="entry name" value="Acylphosphatase"/>
    <property type="match status" value="1"/>
</dbReference>
<feature type="active site" evidence="5">
    <location>
        <position position="39"/>
    </location>
</feature>
<dbReference type="PROSITE" id="PS51160">
    <property type="entry name" value="ACYLPHOSPHATASE_3"/>
    <property type="match status" value="1"/>
</dbReference>
<evidence type="ECO:0000256" key="7">
    <source>
        <dbReference type="RuleBase" id="RU004168"/>
    </source>
</evidence>
<feature type="domain" description="Acylphosphatase-like" evidence="8">
    <location>
        <begin position="6"/>
        <end position="96"/>
    </location>
</feature>
<evidence type="ECO:0000259" key="8">
    <source>
        <dbReference type="PROSITE" id="PS51160"/>
    </source>
</evidence>
<dbReference type="InterPro" id="IPR001792">
    <property type="entry name" value="Acylphosphatase-like_dom"/>
</dbReference>
<dbReference type="PANTHER" id="PTHR10029:SF3">
    <property type="entry name" value="ACYLPHOSPHATASE-RELATED"/>
    <property type="match status" value="1"/>
</dbReference>
<keyword evidence="10" id="KW-1185">Reference proteome</keyword>
<organism evidence="9 10">
    <name type="scientific">Tetradesmus obliquus</name>
    <name type="common">Green alga</name>
    <name type="synonym">Acutodesmus obliquus</name>
    <dbReference type="NCBI Taxonomy" id="3088"/>
    <lineage>
        <taxon>Eukaryota</taxon>
        <taxon>Viridiplantae</taxon>
        <taxon>Chlorophyta</taxon>
        <taxon>core chlorophytes</taxon>
        <taxon>Chlorophyceae</taxon>
        <taxon>CS clade</taxon>
        <taxon>Sphaeropleales</taxon>
        <taxon>Scenedesmaceae</taxon>
        <taxon>Tetradesmus</taxon>
    </lineage>
</organism>
<name>A0A383VSR5_TETOB</name>
<proteinExistence type="inferred from homology"/>
<dbReference type="PROSITE" id="PS00150">
    <property type="entry name" value="ACYLPHOSPHATASE_1"/>
    <property type="match status" value="1"/>
</dbReference>
<evidence type="ECO:0000256" key="6">
    <source>
        <dbReference type="RuleBase" id="RU000553"/>
    </source>
</evidence>
<comment type="similarity">
    <text evidence="1 7">Belongs to the acylphosphatase family.</text>
</comment>
<accession>A0A383VSR5</accession>
<dbReference type="Proteomes" id="UP000256970">
    <property type="component" value="Unassembled WGS sequence"/>
</dbReference>
<keyword evidence="3 5" id="KW-0378">Hydrolase</keyword>
<dbReference type="PRINTS" id="PR00112">
    <property type="entry name" value="ACYLPHPHTASE"/>
</dbReference>
<dbReference type="EMBL" id="FNXT01000845">
    <property type="protein sequence ID" value="SZX68221.1"/>
    <property type="molecule type" value="Genomic_DNA"/>
</dbReference>
<dbReference type="Gene3D" id="3.30.70.100">
    <property type="match status" value="1"/>
</dbReference>
<evidence type="ECO:0000256" key="2">
    <source>
        <dbReference type="ARBA" id="ARBA00012150"/>
    </source>
</evidence>
<evidence type="ECO:0000256" key="1">
    <source>
        <dbReference type="ARBA" id="ARBA00005614"/>
    </source>
</evidence>
<evidence type="ECO:0000256" key="5">
    <source>
        <dbReference type="PROSITE-ProRule" id="PRU00520"/>
    </source>
</evidence>
<dbReference type="PROSITE" id="PS00151">
    <property type="entry name" value="ACYLPHOSPHATASE_2"/>
    <property type="match status" value="1"/>
</dbReference>
<evidence type="ECO:0000313" key="9">
    <source>
        <dbReference type="EMBL" id="SZX68221.1"/>
    </source>
</evidence>
<evidence type="ECO:0000256" key="4">
    <source>
        <dbReference type="ARBA" id="ARBA00047645"/>
    </source>
</evidence>
<dbReference type="InterPro" id="IPR017968">
    <property type="entry name" value="Acylphosphatase_CS"/>
</dbReference>
<dbReference type="FunFam" id="3.30.70.100:FF:000011">
    <property type="entry name" value="Acylphosphatase"/>
    <property type="match status" value="1"/>
</dbReference>
<dbReference type="EC" id="3.6.1.7" evidence="2 5"/>
<dbReference type="SUPFAM" id="SSF54975">
    <property type="entry name" value="Acylphosphatase/BLUF domain-like"/>
    <property type="match status" value="1"/>
</dbReference>
<evidence type="ECO:0000256" key="3">
    <source>
        <dbReference type="ARBA" id="ARBA00022801"/>
    </source>
</evidence>
<protein>
    <recommendedName>
        <fullName evidence="2 5">Acylphosphatase</fullName>
        <ecNumber evidence="2 5">3.6.1.7</ecNumber>
    </recommendedName>
</protein>
<evidence type="ECO:0000313" key="10">
    <source>
        <dbReference type="Proteomes" id="UP000256970"/>
    </source>
</evidence>
<feature type="active site" evidence="5">
    <location>
        <position position="21"/>
    </location>
</feature>
<dbReference type="GO" id="GO:0003998">
    <property type="term" value="F:acylphosphatase activity"/>
    <property type="evidence" value="ECO:0007669"/>
    <property type="project" value="UniProtKB-EC"/>
</dbReference>
<reference evidence="9 10" key="1">
    <citation type="submission" date="2016-10" db="EMBL/GenBank/DDBJ databases">
        <authorList>
            <person name="Cai Z."/>
        </authorList>
    </citation>
    <scope>NUCLEOTIDE SEQUENCE [LARGE SCALE GENOMIC DNA]</scope>
</reference>